<protein>
    <submittedName>
        <fullName evidence="4">ParB/RepB/Spo0J family partition protein</fullName>
    </submittedName>
</protein>
<feature type="region of interest" description="Disordered" evidence="2">
    <location>
        <begin position="55"/>
        <end position="78"/>
    </location>
</feature>
<dbReference type="EMBL" id="JAQQKY010000016">
    <property type="protein sequence ID" value="MDC7692569.1"/>
    <property type="molecule type" value="Genomic_DNA"/>
</dbReference>
<accession>A0ABT5I8Q5</accession>
<feature type="domain" description="ParB-like N-terminal" evidence="3">
    <location>
        <begin position="85"/>
        <end position="188"/>
    </location>
</feature>
<dbReference type="NCBIfam" id="TIGR00180">
    <property type="entry name" value="parB_part"/>
    <property type="match status" value="1"/>
</dbReference>
<dbReference type="InterPro" id="IPR003115">
    <property type="entry name" value="ParB_N"/>
</dbReference>
<evidence type="ECO:0000259" key="3">
    <source>
        <dbReference type="SMART" id="SM00470"/>
    </source>
</evidence>
<dbReference type="SUPFAM" id="SSF109709">
    <property type="entry name" value="KorB DNA-binding domain-like"/>
    <property type="match status" value="1"/>
</dbReference>
<sequence length="377" mass="41151">MTDETKNNTQPPRKGPRPLGVDPLALSPGHNVQARVNKSFEDIAAELEQQQLAVHQDLASSPASIGEAQPPEKVQNQNKLSETTTLLPLSSIDPPTISQRVTYTREMVDRMATAIRRQALGKASILDGQINPIIVVPHATAPGRYVIVDGFTRFQAFVSNVLGTEIKATIRTGLREDQVFAISFASNVDRNGTNDIDQGNALALALAKGVFRDGLHIAEVLGYTDAKVSGLLAFSKLPDYAIAMIKETPQEFTYNVVARLQALINKNPPEEQVVATIKKIAEGKLTFKKLNQIVSDYSNKSSDSKKKSRRDTRNILGYGKVRATETALSLELQSLPENLTPQLIDIVEQAVSSFLKQHIPSEAVSQHADSHNNSDAD</sequence>
<dbReference type="Proteomes" id="UP001221566">
    <property type="component" value="Unassembled WGS sequence"/>
</dbReference>
<name>A0ABT5I8Q5_VOGIN</name>
<dbReference type="SUPFAM" id="SSF110849">
    <property type="entry name" value="ParB/Sulfiredoxin"/>
    <property type="match status" value="1"/>
</dbReference>
<evidence type="ECO:0000313" key="4">
    <source>
        <dbReference type="EMBL" id="MDC7692569.1"/>
    </source>
</evidence>
<reference evidence="4 5" key="1">
    <citation type="submission" date="2023-01" db="EMBL/GenBank/DDBJ databases">
        <title>Novel species of the genus Vogesella isolated from rivers.</title>
        <authorList>
            <person name="Lu H."/>
        </authorList>
    </citation>
    <scope>NUCLEOTIDE SEQUENCE [LARGE SCALE GENOMIC DNA]</scope>
    <source>
        <strain evidence="4 5">SH7W</strain>
    </source>
</reference>
<dbReference type="InterPro" id="IPR036086">
    <property type="entry name" value="ParB/Sulfiredoxin_sf"/>
</dbReference>
<dbReference type="RefSeq" id="WP_272804151.1">
    <property type="nucleotide sequence ID" value="NZ_JAQQKY010000016.1"/>
</dbReference>
<evidence type="ECO:0000256" key="1">
    <source>
        <dbReference type="ARBA" id="ARBA00006295"/>
    </source>
</evidence>
<evidence type="ECO:0000313" key="5">
    <source>
        <dbReference type="Proteomes" id="UP001221566"/>
    </source>
</evidence>
<dbReference type="InterPro" id="IPR050336">
    <property type="entry name" value="Chromosome_partition/occlusion"/>
</dbReference>
<dbReference type="PANTHER" id="PTHR33375">
    <property type="entry name" value="CHROMOSOME-PARTITIONING PROTEIN PARB-RELATED"/>
    <property type="match status" value="1"/>
</dbReference>
<keyword evidence="5" id="KW-1185">Reference proteome</keyword>
<dbReference type="InterPro" id="IPR004437">
    <property type="entry name" value="ParB/RepB/Spo0J"/>
</dbReference>
<dbReference type="SMART" id="SM00470">
    <property type="entry name" value="ParB"/>
    <property type="match status" value="1"/>
</dbReference>
<dbReference type="Pfam" id="PF02195">
    <property type="entry name" value="ParB_N"/>
    <property type="match status" value="1"/>
</dbReference>
<comment type="caution">
    <text evidence="4">The sequence shown here is derived from an EMBL/GenBank/DDBJ whole genome shotgun (WGS) entry which is preliminary data.</text>
</comment>
<comment type="similarity">
    <text evidence="1">Belongs to the ParB family.</text>
</comment>
<organism evidence="4 5">
    <name type="scientific">Vogesella indigofera</name>
    <name type="common">Pseudomonas indigofera</name>
    <dbReference type="NCBI Taxonomy" id="45465"/>
    <lineage>
        <taxon>Bacteria</taxon>
        <taxon>Pseudomonadati</taxon>
        <taxon>Pseudomonadota</taxon>
        <taxon>Betaproteobacteria</taxon>
        <taxon>Neisseriales</taxon>
        <taxon>Chromobacteriaceae</taxon>
        <taxon>Vogesella</taxon>
    </lineage>
</organism>
<gene>
    <name evidence="4" type="ORF">PQU93_17545</name>
</gene>
<feature type="region of interest" description="Disordered" evidence="2">
    <location>
        <begin position="1"/>
        <end position="30"/>
    </location>
</feature>
<dbReference type="PANTHER" id="PTHR33375:SF1">
    <property type="entry name" value="CHROMOSOME-PARTITIONING PROTEIN PARB-RELATED"/>
    <property type="match status" value="1"/>
</dbReference>
<dbReference type="Gene3D" id="1.10.10.2830">
    <property type="match status" value="1"/>
</dbReference>
<proteinExistence type="inferred from homology"/>
<dbReference type="Gene3D" id="3.90.1530.30">
    <property type="match status" value="1"/>
</dbReference>
<evidence type="ECO:0000256" key="2">
    <source>
        <dbReference type="SAM" id="MobiDB-lite"/>
    </source>
</evidence>